<protein>
    <recommendedName>
        <fullName evidence="3">ESX-1 secretion-associated protein</fullName>
    </recommendedName>
</protein>
<evidence type="ECO:0000313" key="1">
    <source>
        <dbReference type="EMBL" id="NKQ54942.1"/>
    </source>
</evidence>
<evidence type="ECO:0000313" key="2">
    <source>
        <dbReference type="Proteomes" id="UP000715441"/>
    </source>
</evidence>
<gene>
    <name evidence="1" type="ORF">HFP15_18830</name>
</gene>
<proteinExistence type="predicted"/>
<dbReference type="InterPro" id="IPR022536">
    <property type="entry name" value="EspC"/>
</dbReference>
<reference evidence="1 2" key="1">
    <citation type="submission" date="2020-04" db="EMBL/GenBank/DDBJ databases">
        <title>Novel species.</title>
        <authorList>
            <person name="Teo W.F.A."/>
            <person name="Lipun K."/>
            <person name="Srisuk N."/>
            <person name="Duangmal K."/>
        </authorList>
    </citation>
    <scope>NUCLEOTIDE SEQUENCE [LARGE SCALE GENOMIC DNA]</scope>
    <source>
        <strain evidence="1 2">K13G38</strain>
    </source>
</reference>
<dbReference type="EMBL" id="JAAXLS010000012">
    <property type="protein sequence ID" value="NKQ54942.1"/>
    <property type="molecule type" value="Genomic_DNA"/>
</dbReference>
<organism evidence="1 2">
    <name type="scientific">Amycolatopsis acididurans</name>
    <dbReference type="NCBI Taxonomy" id="2724524"/>
    <lineage>
        <taxon>Bacteria</taxon>
        <taxon>Bacillati</taxon>
        <taxon>Actinomycetota</taxon>
        <taxon>Actinomycetes</taxon>
        <taxon>Pseudonocardiales</taxon>
        <taxon>Pseudonocardiaceae</taxon>
        <taxon>Amycolatopsis</taxon>
    </lineage>
</organism>
<dbReference type="RefSeq" id="WP_168517394.1">
    <property type="nucleotide sequence ID" value="NZ_JAAXLS010000012.1"/>
</dbReference>
<keyword evidence="2" id="KW-1185">Reference proteome</keyword>
<dbReference type="Proteomes" id="UP000715441">
    <property type="component" value="Unassembled WGS sequence"/>
</dbReference>
<name>A0ABX1J562_9PSEU</name>
<comment type="caution">
    <text evidence="1">The sequence shown here is derived from an EMBL/GenBank/DDBJ whole genome shotgun (WGS) entry which is preliminary data.</text>
</comment>
<accession>A0ABX1J562</accession>
<sequence>MAGGYEVDLQALAAHAPEVDQVAEQVHQAIDATGAAQGLGDMNAFGLVGQVVAAGIEYWIHSATSFVKGLGDAGHDLADKVKNAHEALSDHEDKSKAALTAIGKDL</sequence>
<dbReference type="Pfam" id="PF10824">
    <property type="entry name" value="T7SS_ESX_EspC"/>
    <property type="match status" value="1"/>
</dbReference>
<evidence type="ECO:0008006" key="3">
    <source>
        <dbReference type="Google" id="ProtNLM"/>
    </source>
</evidence>